<accession>A0A0K0DXI0</accession>
<protein>
    <submittedName>
        <fullName evidence="2">WD_REPEATS_REGION domain-containing protein</fullName>
    </submittedName>
</protein>
<dbReference type="WBParaSite" id="SSTP_0000194500.1">
    <property type="protein sequence ID" value="SSTP_0000194500.1"/>
    <property type="gene ID" value="SSTP_0000194500"/>
</dbReference>
<dbReference type="AlphaFoldDB" id="A0A0K0DXI0"/>
<dbReference type="WBParaSite" id="TCONS_00008973.p1">
    <property type="protein sequence ID" value="TCONS_00008973.p1"/>
    <property type="gene ID" value="XLOC_006835"/>
</dbReference>
<organism evidence="2">
    <name type="scientific">Strongyloides stercoralis</name>
    <name type="common">Threadworm</name>
    <dbReference type="NCBI Taxonomy" id="6248"/>
    <lineage>
        <taxon>Eukaryota</taxon>
        <taxon>Metazoa</taxon>
        <taxon>Ecdysozoa</taxon>
        <taxon>Nematoda</taxon>
        <taxon>Chromadorea</taxon>
        <taxon>Rhabditida</taxon>
        <taxon>Tylenchina</taxon>
        <taxon>Panagrolaimomorpha</taxon>
        <taxon>Strongyloidoidea</taxon>
        <taxon>Strongyloididae</taxon>
        <taxon>Strongyloides</taxon>
    </lineage>
</organism>
<evidence type="ECO:0000313" key="1">
    <source>
        <dbReference type="Proteomes" id="UP000035681"/>
    </source>
</evidence>
<keyword evidence="1" id="KW-1185">Reference proteome</keyword>
<reference evidence="2" key="1">
    <citation type="submission" date="2015-08" db="UniProtKB">
        <authorList>
            <consortium name="WormBaseParasite"/>
        </authorList>
    </citation>
    <scope>IDENTIFICATION</scope>
</reference>
<dbReference type="SUPFAM" id="SSF50978">
    <property type="entry name" value="WD40 repeat-like"/>
    <property type="match status" value="1"/>
</dbReference>
<sequence>MNDITFKTIKLESNWNVEREKFQSSVQTEPLQTINRSTSPIQNNSTSTQTEMEETKSISNISSSNIKINPKIIDRFIFFIKESNYINEYINSFINLKRTTRLKMIFLKTLLNLTKSSTTILSPFSIVTGRSNRISILYGEEIHDAWCNHTSKVVMHFKNQEKSIDLSSCPTKLLYYDQYAIIGQMNGQLILSKEDNIIHIVQEHDYSISCLITIKNDNIISASIDGKIIIWSLKNENLKKIKERQVIVSDLPRDLRQSIGKDNKKHTSVVNICSINDQIIIGGETGALWTCNISDMTLIPIITINDGIEDFTIINNIIIILSSFGKIYKYHMKTKIIDDSLYENIISICNSDIHLVLLSENNIKIIDVLTFEELMSEDKKFIDVKFDCDNNLVCLDIKNNISVYSLL</sequence>
<proteinExistence type="predicted"/>
<name>A0A0K0DXI0_STRER</name>
<dbReference type="STRING" id="6248.A0A0K0DXI0"/>
<dbReference type="InterPro" id="IPR015943">
    <property type="entry name" value="WD40/YVTN_repeat-like_dom_sf"/>
</dbReference>
<dbReference type="Proteomes" id="UP000035681">
    <property type="component" value="Unplaced"/>
</dbReference>
<evidence type="ECO:0000313" key="2">
    <source>
        <dbReference type="WBParaSite" id="SSTP_0000194500.1"/>
    </source>
</evidence>
<dbReference type="Gene3D" id="2.130.10.10">
    <property type="entry name" value="YVTN repeat-like/Quinoprotein amine dehydrogenase"/>
    <property type="match status" value="1"/>
</dbReference>
<dbReference type="InterPro" id="IPR036322">
    <property type="entry name" value="WD40_repeat_dom_sf"/>
</dbReference>